<dbReference type="Proteomes" id="UP000799770">
    <property type="component" value="Unassembled WGS sequence"/>
</dbReference>
<reference evidence="1" key="1">
    <citation type="journal article" date="2020" name="Stud. Mycol.">
        <title>101 Dothideomycetes genomes: a test case for predicting lifestyles and emergence of pathogens.</title>
        <authorList>
            <person name="Haridas S."/>
            <person name="Albert R."/>
            <person name="Binder M."/>
            <person name="Bloem J."/>
            <person name="Labutti K."/>
            <person name="Salamov A."/>
            <person name="Andreopoulos B."/>
            <person name="Baker S."/>
            <person name="Barry K."/>
            <person name="Bills G."/>
            <person name="Bluhm B."/>
            <person name="Cannon C."/>
            <person name="Castanera R."/>
            <person name="Culley D."/>
            <person name="Daum C."/>
            <person name="Ezra D."/>
            <person name="Gonzalez J."/>
            <person name="Henrissat B."/>
            <person name="Kuo A."/>
            <person name="Liang C."/>
            <person name="Lipzen A."/>
            <person name="Lutzoni F."/>
            <person name="Magnuson J."/>
            <person name="Mondo S."/>
            <person name="Nolan M."/>
            <person name="Ohm R."/>
            <person name="Pangilinan J."/>
            <person name="Park H.-J."/>
            <person name="Ramirez L."/>
            <person name="Alfaro M."/>
            <person name="Sun H."/>
            <person name="Tritt A."/>
            <person name="Yoshinaga Y."/>
            <person name="Zwiers L.-H."/>
            <person name="Turgeon B."/>
            <person name="Goodwin S."/>
            <person name="Spatafora J."/>
            <person name="Crous P."/>
            <person name="Grigoriev I."/>
        </authorList>
    </citation>
    <scope>NUCLEOTIDE SEQUENCE</scope>
    <source>
        <strain evidence="1">CBS 627.86</strain>
    </source>
</reference>
<evidence type="ECO:0000313" key="2">
    <source>
        <dbReference type="Proteomes" id="UP000799770"/>
    </source>
</evidence>
<evidence type="ECO:0000313" key="1">
    <source>
        <dbReference type="EMBL" id="KAF2113531.1"/>
    </source>
</evidence>
<keyword evidence="2" id="KW-1185">Reference proteome</keyword>
<protein>
    <submittedName>
        <fullName evidence="1">Uncharacterized protein</fullName>
    </submittedName>
</protein>
<proteinExistence type="predicted"/>
<dbReference type="EMBL" id="ML977327">
    <property type="protein sequence ID" value="KAF2113531.1"/>
    <property type="molecule type" value="Genomic_DNA"/>
</dbReference>
<name>A0A6A5Z5D8_9PLEO</name>
<sequence>MRGSYDEDDRFTLVRPHAALGGRLITWVISSLSSFVTKNLCVASAADICPAASSASAVT</sequence>
<dbReference type="AlphaFoldDB" id="A0A6A5Z5D8"/>
<organism evidence="1 2">
    <name type="scientific">Lophiotrema nucula</name>
    <dbReference type="NCBI Taxonomy" id="690887"/>
    <lineage>
        <taxon>Eukaryota</taxon>
        <taxon>Fungi</taxon>
        <taxon>Dikarya</taxon>
        <taxon>Ascomycota</taxon>
        <taxon>Pezizomycotina</taxon>
        <taxon>Dothideomycetes</taxon>
        <taxon>Pleosporomycetidae</taxon>
        <taxon>Pleosporales</taxon>
        <taxon>Lophiotremataceae</taxon>
        <taxon>Lophiotrema</taxon>
    </lineage>
</organism>
<gene>
    <name evidence="1" type="ORF">BDV96DRAFT_577965</name>
</gene>
<accession>A0A6A5Z5D8</accession>